<evidence type="ECO:0000256" key="15">
    <source>
        <dbReference type="SAM" id="Phobius"/>
    </source>
</evidence>
<dbReference type="AlphaFoldDB" id="A0A058Z2G4"/>
<keyword evidence="17" id="KW-1185">Reference proteome</keyword>
<keyword evidence="15" id="KW-0472">Membrane</keyword>
<evidence type="ECO:0000313" key="17">
    <source>
        <dbReference type="Proteomes" id="UP000030693"/>
    </source>
</evidence>
<dbReference type="GeneID" id="20530099"/>
<evidence type="ECO:0000256" key="10">
    <source>
        <dbReference type="PIRSR" id="PIRSR601382-1"/>
    </source>
</evidence>
<keyword evidence="15" id="KW-0812">Transmembrane</keyword>
<feature type="region of interest" description="Disordered" evidence="14">
    <location>
        <begin position="171"/>
        <end position="236"/>
    </location>
</feature>
<evidence type="ECO:0000256" key="13">
    <source>
        <dbReference type="RuleBase" id="RU361193"/>
    </source>
</evidence>
<evidence type="ECO:0000256" key="9">
    <source>
        <dbReference type="ARBA" id="ARBA00048605"/>
    </source>
</evidence>
<dbReference type="eggNOG" id="KOG2431">
    <property type="taxonomic scope" value="Eukaryota"/>
</dbReference>
<feature type="region of interest" description="Disordered" evidence="14">
    <location>
        <begin position="394"/>
        <end position="431"/>
    </location>
</feature>
<feature type="region of interest" description="Disordered" evidence="14">
    <location>
        <begin position="716"/>
        <end position="779"/>
    </location>
</feature>
<feature type="active site" evidence="10">
    <location>
        <position position="592"/>
    </location>
</feature>
<dbReference type="GO" id="GO:0005975">
    <property type="term" value="P:carbohydrate metabolic process"/>
    <property type="evidence" value="ECO:0007669"/>
    <property type="project" value="InterPro"/>
</dbReference>
<keyword evidence="5 13" id="KW-0378">Hydrolase</keyword>
<dbReference type="InterPro" id="IPR012341">
    <property type="entry name" value="6hp_glycosidase-like_sf"/>
</dbReference>
<feature type="compositionally biased region" description="Low complexity" evidence="14">
    <location>
        <begin position="189"/>
        <end position="199"/>
    </location>
</feature>
<feature type="binding site" evidence="11">
    <location>
        <position position="897"/>
    </location>
    <ligand>
        <name>Ca(2+)</name>
        <dbReference type="ChEBI" id="CHEBI:29108"/>
    </ligand>
</feature>
<dbReference type="PANTHER" id="PTHR11742">
    <property type="entry name" value="MANNOSYL-OLIGOSACCHARIDE ALPHA-1,2-MANNOSIDASE-RELATED"/>
    <property type="match status" value="1"/>
</dbReference>
<dbReference type="EC" id="3.2.1.-" evidence="13"/>
<dbReference type="Gene3D" id="1.50.10.10">
    <property type="match status" value="1"/>
</dbReference>
<organism evidence="16">
    <name type="scientific">Fonticula alba</name>
    <name type="common">Slime mold</name>
    <dbReference type="NCBI Taxonomy" id="691883"/>
    <lineage>
        <taxon>Eukaryota</taxon>
        <taxon>Rotosphaerida</taxon>
        <taxon>Fonticulaceae</taxon>
        <taxon>Fonticula</taxon>
    </lineage>
</organism>
<feature type="active site" description="Proton donor" evidence="10">
    <location>
        <position position="437"/>
    </location>
</feature>
<evidence type="ECO:0000256" key="4">
    <source>
        <dbReference type="ARBA" id="ARBA00022723"/>
    </source>
</evidence>
<evidence type="ECO:0000256" key="6">
    <source>
        <dbReference type="ARBA" id="ARBA00022837"/>
    </source>
</evidence>
<dbReference type="InterPro" id="IPR050749">
    <property type="entry name" value="Glycosyl_Hydrolase_47"/>
</dbReference>
<dbReference type="EMBL" id="KB932210">
    <property type="protein sequence ID" value="KCV68118.1"/>
    <property type="molecule type" value="Genomic_DNA"/>
</dbReference>
<feature type="compositionally biased region" description="Polar residues" evidence="14">
    <location>
        <begin position="407"/>
        <end position="419"/>
    </location>
</feature>
<keyword evidence="13" id="KW-0326">Glycosidase</keyword>
<evidence type="ECO:0000256" key="5">
    <source>
        <dbReference type="ARBA" id="ARBA00022801"/>
    </source>
</evidence>
<proteinExistence type="inferred from homology"/>
<dbReference type="Proteomes" id="UP000030693">
    <property type="component" value="Unassembled WGS sequence"/>
</dbReference>
<feature type="active site" description="Proton donor" evidence="10">
    <location>
        <position position="701"/>
    </location>
</feature>
<sequence>MLGSFANDRRGNAPILPHHYRAGYGGYRPLTPGLAGPHMSGGAPRTQPGLLGKLRALLPGGGGGGGGGGAGIGGASAGHLGAGRGDSGSLSGLGALGTPYASVTASDSRWFDLKRRFRKRFQLEARNLSLRKAPSQVLCLALLLMSLTLVVLVYLVQGSAGGMWTAAPGGGGPAAGGGPPAPPAPPPAAEGTPAPAPDAGSPPHGSQPATPSGPPPSGGRVPVGADGDFNTARLPDWLNPEFRSAGGVDAGALTKVPPAWASAWAPEGPIPPPAWLSSFRSAVDFDLTIGDIAPGFTPDADAHSRRLLALFPKDHAGRRKAIRDAFLYGWNAYEALAFGADELLPLSQAPRNNWNGWGITLVDSLDTMLLMGLEKEFARARTHVARLNYRSGPGFKPLLPDPESEGDNQPSGSSGSSLDDTPVPGTDKAPGQISVFETTIRHLGGLLGAHFLSGGDRLLLAKARELGDSLLKAFDSPVGLPYHTLDMRTETGFNPNWTGNNFVLAEIGTVQVELKYLSHVTGDPKYATRAQHVIDTLEEMGDEYLARFGLASGGDGSGAAPFAKMGLLTTLIDRRTGGPMNGGLLTVGALSDSYYEYLLKQYLLTNMVEPRFRHLYEAFVGDLERHLLFRLPNGELSTGAKKLGAAQMHSTELDQLSCFLPGTLALGAVRLGRPRDLAIARGLLRTCVRLYRESPTGLAPEVVHFQGFSPAGGTAPFGGKRLFRRDPASGQSQASSPSPTDEPTGPAELAMSPVDGDQAASHERPARTSTAGIGPSFDHLPLVQTEREGPLITSAAYILRPETVESIFLVEQATLHFGLPADPAYKEWAWDIFQSIERFCRLPAGRGYATLADVTDLSRNNHTDRMESFFFAETLKYLYLIFSEKVHFPIHRVVFTTEAHMLPVIVDPASPAVTTDALGAREE</sequence>
<reference evidence="16" key="1">
    <citation type="submission" date="2013-04" db="EMBL/GenBank/DDBJ databases">
        <title>The Genome Sequence of Fonticula alba ATCC 38817.</title>
        <authorList>
            <consortium name="The Broad Institute Genomics Platform"/>
            <person name="Russ C."/>
            <person name="Cuomo C."/>
            <person name="Burger G."/>
            <person name="Gray M.W."/>
            <person name="Holland P.W.H."/>
            <person name="King N."/>
            <person name="Lang F.B.F."/>
            <person name="Roger A.J."/>
            <person name="Ruiz-Trillo I."/>
            <person name="Brown M."/>
            <person name="Walker B."/>
            <person name="Young S."/>
            <person name="Zeng Q."/>
            <person name="Gargeya S."/>
            <person name="Fitzgerald M."/>
            <person name="Haas B."/>
            <person name="Abouelleil A."/>
            <person name="Allen A.W."/>
            <person name="Alvarado L."/>
            <person name="Arachchi H.M."/>
            <person name="Berlin A.M."/>
            <person name="Chapman S.B."/>
            <person name="Gainer-Dewar J."/>
            <person name="Goldberg J."/>
            <person name="Griggs A."/>
            <person name="Gujja S."/>
            <person name="Hansen M."/>
            <person name="Howarth C."/>
            <person name="Imamovic A."/>
            <person name="Ireland A."/>
            <person name="Larimer J."/>
            <person name="McCowan C."/>
            <person name="Murphy C."/>
            <person name="Pearson M."/>
            <person name="Poon T.W."/>
            <person name="Priest M."/>
            <person name="Roberts A."/>
            <person name="Saif S."/>
            <person name="Shea T."/>
            <person name="Sisk P."/>
            <person name="Sykes S."/>
            <person name="Wortman J."/>
            <person name="Nusbaum C."/>
            <person name="Birren B."/>
        </authorList>
    </citation>
    <scope>NUCLEOTIDE SEQUENCE [LARGE SCALE GENOMIC DNA]</scope>
    <source>
        <strain evidence="16">ATCC 38817</strain>
    </source>
</reference>
<keyword evidence="4 11" id="KW-0479">Metal-binding</keyword>
<keyword evidence="6 11" id="KW-0106">Calcium</keyword>
<dbReference type="RefSeq" id="XP_009497492.1">
    <property type="nucleotide sequence ID" value="XM_009499217.1"/>
</dbReference>
<comment type="catalytic activity">
    <reaction evidence="8">
        <text>N(4)-(alpha-D-Man-(1-&gt;2)-alpha-D-Man-(1-&gt;2)-alpha-D-Man-(1-&gt;3)-[alpha-D-Man-(1-&gt;3)-[alpha-D-Man-(1-&gt;2)-alpha-D-Man-(1-&gt;6)]-alpha-D-Man-(1-&gt;6)]-beta-D-Man-(1-&gt;4)-beta-D-GlcNAc-(1-&gt;4)-beta-D-GlcNAc)-L-asparaginyl-[protein] (N-glucan mannose isomer 8A1,2,3B1,3) + 3 H2O = N(4)-(alpha-D-Man-(1-&gt;3)-[alpha-D-Man-(1-&gt;3)-[alpha-D-Man-(1-&gt;6)]-alpha-D-Man-(1-&gt;6)]-beta-D-Man-(1-&gt;4)-beta-D-GlcNAc-(1-&gt;4)-beta-D-GlcNAc)-L-asparaginyl-[protein] (N-glucan mannose isomer 5A1,2) + 3 beta-D-mannose</text>
        <dbReference type="Rhea" id="RHEA:56028"/>
        <dbReference type="Rhea" id="RHEA-COMP:14358"/>
        <dbReference type="Rhea" id="RHEA-COMP:14367"/>
        <dbReference type="ChEBI" id="CHEBI:15377"/>
        <dbReference type="ChEBI" id="CHEBI:28563"/>
        <dbReference type="ChEBI" id="CHEBI:59087"/>
        <dbReference type="ChEBI" id="CHEBI:60628"/>
        <dbReference type="EC" id="3.2.1.113"/>
    </reaction>
</comment>
<name>A0A058Z2G4_FONAL</name>
<evidence type="ECO:0000256" key="2">
    <source>
        <dbReference type="ARBA" id="ARBA00004922"/>
    </source>
</evidence>
<gene>
    <name evidence="16" type="ORF">H696_05374</name>
</gene>
<evidence type="ECO:0000256" key="3">
    <source>
        <dbReference type="ARBA" id="ARBA00007658"/>
    </source>
</evidence>
<keyword evidence="7 12" id="KW-1015">Disulfide bond</keyword>
<dbReference type="GO" id="GO:0005509">
    <property type="term" value="F:calcium ion binding"/>
    <property type="evidence" value="ECO:0007669"/>
    <property type="project" value="InterPro"/>
</dbReference>
<dbReference type="Pfam" id="PF01532">
    <property type="entry name" value="Glyco_hydro_47"/>
    <property type="match status" value="1"/>
</dbReference>
<dbReference type="GO" id="GO:0005783">
    <property type="term" value="C:endoplasmic reticulum"/>
    <property type="evidence" value="ECO:0007669"/>
    <property type="project" value="TreeGrafter"/>
</dbReference>
<evidence type="ECO:0000256" key="1">
    <source>
        <dbReference type="ARBA" id="ARBA00001913"/>
    </source>
</evidence>
<evidence type="ECO:0000256" key="7">
    <source>
        <dbReference type="ARBA" id="ARBA00023157"/>
    </source>
</evidence>
<comment type="cofactor">
    <cofactor evidence="1 11">
        <name>Ca(2+)</name>
        <dbReference type="ChEBI" id="CHEBI:29108"/>
    </cofactor>
</comment>
<dbReference type="OrthoDB" id="8118055at2759"/>
<evidence type="ECO:0000256" key="8">
    <source>
        <dbReference type="ARBA" id="ARBA00047669"/>
    </source>
</evidence>
<feature type="disulfide bond" evidence="12">
    <location>
        <begin position="658"/>
        <end position="687"/>
    </location>
</feature>
<dbReference type="GO" id="GO:0004571">
    <property type="term" value="F:mannosyl-oligosaccharide 1,2-alpha-mannosidase activity"/>
    <property type="evidence" value="ECO:0007669"/>
    <property type="project" value="UniProtKB-EC"/>
</dbReference>
<accession>A0A058Z2G4</accession>
<dbReference type="GO" id="GO:0016020">
    <property type="term" value="C:membrane"/>
    <property type="evidence" value="ECO:0007669"/>
    <property type="project" value="InterPro"/>
</dbReference>
<feature type="compositionally biased region" description="Low complexity" evidence="14">
    <location>
        <begin position="728"/>
        <end position="739"/>
    </location>
</feature>
<comment type="pathway">
    <text evidence="2">Protein modification; protein glycosylation.</text>
</comment>
<dbReference type="PANTHER" id="PTHR11742:SF55">
    <property type="entry name" value="ENDOPLASMIC RETICULUM MANNOSYL-OLIGOSACCHARIDE 1,2-ALPHA-MANNOSIDASE"/>
    <property type="match status" value="1"/>
</dbReference>
<dbReference type="STRING" id="691883.A0A058Z2G4"/>
<evidence type="ECO:0000313" key="16">
    <source>
        <dbReference type="EMBL" id="KCV68118.1"/>
    </source>
</evidence>
<dbReference type="PRINTS" id="PR00747">
    <property type="entry name" value="GLYHDRLASE47"/>
</dbReference>
<feature type="compositionally biased region" description="Pro residues" evidence="14">
    <location>
        <begin position="179"/>
        <end position="188"/>
    </location>
</feature>
<comment type="catalytic activity">
    <reaction evidence="9">
        <text>N(4)-(alpha-D-Man-(1-&gt;2)-alpha-D-Man-(1-&gt;2)-alpha-D-Man-(1-&gt;3)-[alpha-D-Man-(1-&gt;2)-alpha-D-Man-(1-&gt;3)-[alpha-D-Man-(1-&gt;2)-alpha-D-Man-(1-&gt;6)]-alpha-D-Man-(1-&gt;6)]-beta-D-Man-(1-&gt;4)-beta-D-GlcNAc-(1-&gt;4)-beta-D-GlcNAc)-L-asparaginyl-[protein] (N-glucan mannose isomer 9A1,2,3B1,2,3) + 4 H2O = N(4)-(alpha-D-Man-(1-&gt;3)-[alpha-D-Man-(1-&gt;3)-[alpha-D-Man-(1-&gt;6)]-alpha-D-Man-(1-&gt;6)]-beta-D-Man-(1-&gt;4)-beta-D-GlcNAc-(1-&gt;4)-beta-D-GlcNAc)-L-asparaginyl-[protein] (N-glucan mannose isomer 5A1,2) + 4 beta-D-mannose</text>
        <dbReference type="Rhea" id="RHEA:56008"/>
        <dbReference type="Rhea" id="RHEA-COMP:14356"/>
        <dbReference type="Rhea" id="RHEA-COMP:14367"/>
        <dbReference type="ChEBI" id="CHEBI:15377"/>
        <dbReference type="ChEBI" id="CHEBI:28563"/>
        <dbReference type="ChEBI" id="CHEBI:59087"/>
        <dbReference type="ChEBI" id="CHEBI:139493"/>
        <dbReference type="EC" id="3.2.1.113"/>
    </reaction>
</comment>
<keyword evidence="15" id="KW-1133">Transmembrane helix</keyword>
<evidence type="ECO:0000256" key="14">
    <source>
        <dbReference type="SAM" id="MobiDB-lite"/>
    </source>
</evidence>
<feature type="transmembrane region" description="Helical" evidence="15">
    <location>
        <begin position="137"/>
        <end position="156"/>
    </location>
</feature>
<comment type="similarity">
    <text evidence="3 13">Belongs to the glycosyl hydrolase 47 family.</text>
</comment>
<evidence type="ECO:0000256" key="11">
    <source>
        <dbReference type="PIRSR" id="PIRSR601382-2"/>
    </source>
</evidence>
<protein>
    <recommendedName>
        <fullName evidence="13">alpha-1,2-Mannosidase</fullName>
        <ecNumber evidence="13">3.2.1.-</ecNumber>
    </recommendedName>
</protein>
<evidence type="ECO:0000256" key="12">
    <source>
        <dbReference type="PIRSR" id="PIRSR601382-3"/>
    </source>
</evidence>
<dbReference type="SUPFAM" id="SSF48225">
    <property type="entry name" value="Seven-hairpin glycosidases"/>
    <property type="match status" value="1"/>
</dbReference>
<feature type="active site" evidence="10">
    <location>
        <position position="802"/>
    </location>
</feature>
<dbReference type="InterPro" id="IPR036026">
    <property type="entry name" value="Seven-hairpin_glycosidases"/>
</dbReference>
<dbReference type="InterPro" id="IPR001382">
    <property type="entry name" value="Glyco_hydro_47"/>
</dbReference>